<proteinExistence type="predicted"/>
<evidence type="ECO:0000313" key="1">
    <source>
        <dbReference type="EMBL" id="KKL67042.1"/>
    </source>
</evidence>
<comment type="caution">
    <text evidence="1">The sequence shown here is derived from an EMBL/GenBank/DDBJ whole genome shotgun (WGS) entry which is preliminary data.</text>
</comment>
<reference evidence="1" key="1">
    <citation type="journal article" date="2015" name="Nature">
        <title>Complex archaea that bridge the gap between prokaryotes and eukaryotes.</title>
        <authorList>
            <person name="Spang A."/>
            <person name="Saw J.H."/>
            <person name="Jorgensen S.L."/>
            <person name="Zaremba-Niedzwiedzka K."/>
            <person name="Martijn J."/>
            <person name="Lind A.E."/>
            <person name="van Eijk R."/>
            <person name="Schleper C."/>
            <person name="Guy L."/>
            <person name="Ettema T.J."/>
        </authorList>
    </citation>
    <scope>NUCLEOTIDE SEQUENCE</scope>
</reference>
<accession>A0A0F9GVA0</accession>
<name>A0A0F9GVA0_9ZZZZ</name>
<dbReference type="EMBL" id="LAZR01027005">
    <property type="protein sequence ID" value="KKL67042.1"/>
    <property type="molecule type" value="Genomic_DNA"/>
</dbReference>
<organism evidence="1">
    <name type="scientific">marine sediment metagenome</name>
    <dbReference type="NCBI Taxonomy" id="412755"/>
    <lineage>
        <taxon>unclassified sequences</taxon>
        <taxon>metagenomes</taxon>
        <taxon>ecological metagenomes</taxon>
    </lineage>
</organism>
<dbReference type="AlphaFoldDB" id="A0A0F9GVA0"/>
<gene>
    <name evidence="1" type="ORF">LCGC14_2138920</name>
</gene>
<protein>
    <submittedName>
        <fullName evidence="1">Uncharacterized protein</fullName>
    </submittedName>
</protein>
<sequence length="115" mass="12196">MARGGQLERLRLLGLVSVGDEDIRSTVKRHSVLLGKLAGDPRVGGILFGMESTNIGEIKLARGTSNLTLTTTAQSIVGDGDSSKVRLLLPTIGDWLIIGSFDFEITATDPDECIG</sequence>
<feature type="non-terminal residue" evidence="1">
    <location>
        <position position="115"/>
    </location>
</feature>